<dbReference type="Proteomes" id="UP000265515">
    <property type="component" value="Unassembled WGS sequence"/>
</dbReference>
<evidence type="ECO:0000256" key="1">
    <source>
        <dbReference type="SAM" id="Coils"/>
    </source>
</evidence>
<feature type="region of interest" description="Disordered" evidence="2">
    <location>
        <begin position="42"/>
        <end position="69"/>
    </location>
</feature>
<dbReference type="EMBL" id="BFEA01000590">
    <property type="protein sequence ID" value="GBG86994.1"/>
    <property type="molecule type" value="Genomic_DNA"/>
</dbReference>
<proteinExistence type="predicted"/>
<feature type="region of interest" description="Disordered" evidence="2">
    <location>
        <begin position="368"/>
        <end position="387"/>
    </location>
</feature>
<sequence>MAGGSGGYGGFGYGYGGGLKPRVELLEATVVGIKAHHDEEIAKERSKKEEEERVKKQNEEEERMLREKKAQEDFQAEMRKEMGSKLDAVRELLENKKGNKEDEVSKLRIEIEGLRMALRNGQGASTSKNVYDKYKRELEEEKAKSDRRLATMEEEIARLRAASEEANAAADVWKTEALRPGNKRGSVVVTATPVPGTRTRARMVSIHSPAVEDLKLKEKVEHQEHEIELLKEWRLRELNGRREAEQEVERLKERMAKLVVERSTPLASNLKTRLDKAATTAEKGKKQLGPATLAVEANDRDAFLAETRKYLKPLKKDKVMVLCAKEGVSYSTLDRTKEELALKRADVAFGVIRDSVVKKGGIVIHEVTEGEEGGKDSTEVNDDSVTS</sequence>
<feature type="compositionally biased region" description="Basic and acidic residues" evidence="2">
    <location>
        <begin position="368"/>
        <end position="378"/>
    </location>
</feature>
<feature type="coiled-coil region" evidence="1">
    <location>
        <begin position="234"/>
        <end position="261"/>
    </location>
</feature>
<keyword evidence="4" id="KW-1185">Reference proteome</keyword>
<evidence type="ECO:0000313" key="3">
    <source>
        <dbReference type="EMBL" id="GBG86994.1"/>
    </source>
</evidence>
<keyword evidence="1" id="KW-0175">Coiled coil</keyword>
<reference evidence="3 4" key="1">
    <citation type="journal article" date="2018" name="Cell">
        <title>The Chara Genome: Secondary Complexity and Implications for Plant Terrestrialization.</title>
        <authorList>
            <person name="Nishiyama T."/>
            <person name="Sakayama H."/>
            <person name="Vries J.D."/>
            <person name="Buschmann H."/>
            <person name="Saint-Marcoux D."/>
            <person name="Ullrich K.K."/>
            <person name="Haas F.B."/>
            <person name="Vanderstraeten L."/>
            <person name="Becker D."/>
            <person name="Lang D."/>
            <person name="Vosolsobe S."/>
            <person name="Rombauts S."/>
            <person name="Wilhelmsson P.K.I."/>
            <person name="Janitza P."/>
            <person name="Kern R."/>
            <person name="Heyl A."/>
            <person name="Rumpler F."/>
            <person name="Villalobos L.I.A.C."/>
            <person name="Clay J.M."/>
            <person name="Skokan R."/>
            <person name="Toyoda A."/>
            <person name="Suzuki Y."/>
            <person name="Kagoshima H."/>
            <person name="Schijlen E."/>
            <person name="Tajeshwar N."/>
            <person name="Catarino B."/>
            <person name="Hetherington A.J."/>
            <person name="Saltykova A."/>
            <person name="Bonnot C."/>
            <person name="Breuninger H."/>
            <person name="Symeonidi A."/>
            <person name="Radhakrishnan G.V."/>
            <person name="Van Nieuwerburgh F."/>
            <person name="Deforce D."/>
            <person name="Chang C."/>
            <person name="Karol K.G."/>
            <person name="Hedrich R."/>
            <person name="Ulvskov P."/>
            <person name="Glockner G."/>
            <person name="Delwiche C.F."/>
            <person name="Petrasek J."/>
            <person name="Van de Peer Y."/>
            <person name="Friml J."/>
            <person name="Beilby M."/>
            <person name="Dolan L."/>
            <person name="Kohara Y."/>
            <person name="Sugano S."/>
            <person name="Fujiyama A."/>
            <person name="Delaux P.-M."/>
            <person name="Quint M."/>
            <person name="TheiBen G."/>
            <person name="Hagemann M."/>
            <person name="Harholt J."/>
            <person name="Dunand C."/>
            <person name="Zachgo S."/>
            <person name="Langdale J."/>
            <person name="Maumus F."/>
            <person name="Straeten D.V.D."/>
            <person name="Gould S.B."/>
            <person name="Rensing S.A."/>
        </authorList>
    </citation>
    <scope>NUCLEOTIDE SEQUENCE [LARGE SCALE GENOMIC DNA]</scope>
    <source>
        <strain evidence="3 4">S276</strain>
    </source>
</reference>
<evidence type="ECO:0000256" key="2">
    <source>
        <dbReference type="SAM" id="MobiDB-lite"/>
    </source>
</evidence>
<protein>
    <submittedName>
        <fullName evidence="3">Uncharacterized protein</fullName>
    </submittedName>
</protein>
<comment type="caution">
    <text evidence="3">The sequence shown here is derived from an EMBL/GenBank/DDBJ whole genome shotgun (WGS) entry which is preliminary data.</text>
</comment>
<gene>
    <name evidence="3" type="ORF">CBR_g44449</name>
</gene>
<accession>A0A388LXE6</accession>
<dbReference type="Gramene" id="GBG86994">
    <property type="protein sequence ID" value="GBG86994"/>
    <property type="gene ID" value="CBR_g44449"/>
</dbReference>
<name>A0A388LXE6_CHABU</name>
<organism evidence="3 4">
    <name type="scientific">Chara braunii</name>
    <name type="common">Braun's stonewort</name>
    <dbReference type="NCBI Taxonomy" id="69332"/>
    <lineage>
        <taxon>Eukaryota</taxon>
        <taxon>Viridiplantae</taxon>
        <taxon>Streptophyta</taxon>
        <taxon>Charophyceae</taxon>
        <taxon>Charales</taxon>
        <taxon>Characeae</taxon>
        <taxon>Chara</taxon>
    </lineage>
</organism>
<dbReference type="AlphaFoldDB" id="A0A388LXE6"/>
<evidence type="ECO:0000313" key="4">
    <source>
        <dbReference type="Proteomes" id="UP000265515"/>
    </source>
</evidence>